<feature type="non-terminal residue" evidence="1">
    <location>
        <position position="1"/>
    </location>
</feature>
<dbReference type="AlphaFoldDB" id="A0A383BWV1"/>
<protein>
    <submittedName>
        <fullName evidence="1">Uncharacterized protein</fullName>
    </submittedName>
</protein>
<organism evidence="1">
    <name type="scientific">marine metagenome</name>
    <dbReference type="NCBI Taxonomy" id="408172"/>
    <lineage>
        <taxon>unclassified sequences</taxon>
        <taxon>metagenomes</taxon>
        <taxon>ecological metagenomes</taxon>
    </lineage>
</organism>
<proteinExistence type="predicted"/>
<gene>
    <name evidence="1" type="ORF">METZ01_LOCUS477580</name>
</gene>
<dbReference type="EMBL" id="UINC01204136">
    <property type="protein sequence ID" value="SVE24726.1"/>
    <property type="molecule type" value="Genomic_DNA"/>
</dbReference>
<reference evidence="1" key="1">
    <citation type="submission" date="2018-05" db="EMBL/GenBank/DDBJ databases">
        <authorList>
            <person name="Lanie J.A."/>
            <person name="Ng W.-L."/>
            <person name="Kazmierczak K.M."/>
            <person name="Andrzejewski T.M."/>
            <person name="Davidsen T.M."/>
            <person name="Wayne K.J."/>
            <person name="Tettelin H."/>
            <person name="Glass J.I."/>
            <person name="Rusch D."/>
            <person name="Podicherti R."/>
            <person name="Tsui H.-C.T."/>
            <person name="Winkler M.E."/>
        </authorList>
    </citation>
    <scope>NUCLEOTIDE SEQUENCE</scope>
</reference>
<accession>A0A383BWV1</accession>
<evidence type="ECO:0000313" key="1">
    <source>
        <dbReference type="EMBL" id="SVE24726.1"/>
    </source>
</evidence>
<sequence>WSIIITELFFHSIVFRVINIQNEKGLYYFAILGWK</sequence>
<name>A0A383BWV1_9ZZZZ</name>